<dbReference type="PROSITE" id="PS51760">
    <property type="entry name" value="GH10_2"/>
    <property type="match status" value="1"/>
</dbReference>
<evidence type="ECO:0000256" key="2">
    <source>
        <dbReference type="ARBA" id="ARBA00007495"/>
    </source>
</evidence>
<evidence type="ECO:0000256" key="9">
    <source>
        <dbReference type="ARBA" id="ARBA00023326"/>
    </source>
</evidence>
<evidence type="ECO:0000256" key="1">
    <source>
        <dbReference type="ARBA" id="ARBA00000681"/>
    </source>
</evidence>
<evidence type="ECO:0000256" key="5">
    <source>
        <dbReference type="ARBA" id="ARBA00022729"/>
    </source>
</evidence>
<evidence type="ECO:0000256" key="8">
    <source>
        <dbReference type="ARBA" id="ARBA00023295"/>
    </source>
</evidence>
<dbReference type="AlphaFoldDB" id="A0ABD5ZLN0"/>
<dbReference type="Gene3D" id="3.20.20.80">
    <property type="entry name" value="Glycosidases"/>
    <property type="match status" value="1"/>
</dbReference>
<dbReference type="Pfam" id="PF00331">
    <property type="entry name" value="Glyco_hydro_10"/>
    <property type="match status" value="1"/>
</dbReference>
<evidence type="ECO:0000313" key="13">
    <source>
        <dbReference type="Proteomes" id="UP001596398"/>
    </source>
</evidence>
<organism evidence="12 13">
    <name type="scientific">Halosegnis marinus</name>
    <dbReference type="NCBI Taxonomy" id="3034023"/>
    <lineage>
        <taxon>Archaea</taxon>
        <taxon>Methanobacteriati</taxon>
        <taxon>Methanobacteriota</taxon>
        <taxon>Stenosarchaea group</taxon>
        <taxon>Halobacteria</taxon>
        <taxon>Halobacteriales</taxon>
        <taxon>Natronomonadaceae</taxon>
        <taxon>Halosegnis</taxon>
    </lineage>
</organism>
<dbReference type="GO" id="GO:0045493">
    <property type="term" value="P:xylan catabolic process"/>
    <property type="evidence" value="ECO:0007669"/>
    <property type="project" value="UniProtKB-KW"/>
</dbReference>
<comment type="similarity">
    <text evidence="2">Belongs to the glycosyl hydrolase 10 (cellulase F) family.</text>
</comment>
<dbReference type="SUPFAM" id="SSF51445">
    <property type="entry name" value="(Trans)glycosidases"/>
    <property type="match status" value="1"/>
</dbReference>
<comment type="caution">
    <text evidence="12">The sequence shown here is derived from an EMBL/GenBank/DDBJ whole genome shotgun (WGS) entry which is preliminary data.</text>
</comment>
<keyword evidence="7" id="KW-0119">Carbohydrate metabolism</keyword>
<dbReference type="InterPro" id="IPR001000">
    <property type="entry name" value="GH10_dom"/>
</dbReference>
<evidence type="ECO:0000256" key="6">
    <source>
        <dbReference type="ARBA" id="ARBA00022801"/>
    </source>
</evidence>
<evidence type="ECO:0000313" key="12">
    <source>
        <dbReference type="EMBL" id="MFC7234162.1"/>
    </source>
</evidence>
<keyword evidence="13" id="KW-1185">Reference proteome</keyword>
<accession>A0ABD5ZLN0</accession>
<feature type="domain" description="GH10" evidence="11">
    <location>
        <begin position="86"/>
        <end position="397"/>
    </location>
</feature>
<dbReference type="GO" id="GO:0031176">
    <property type="term" value="F:endo-1,4-beta-xylanase activity"/>
    <property type="evidence" value="ECO:0007669"/>
    <property type="project" value="UniProtKB-EC"/>
</dbReference>
<protein>
    <recommendedName>
        <fullName evidence="3">endo-1,4-beta-xylanase</fullName>
        <ecNumber evidence="3">3.2.1.8</ecNumber>
    </recommendedName>
</protein>
<keyword evidence="6" id="KW-0378">Hydrolase</keyword>
<keyword evidence="8" id="KW-0326">Glycosidase</keyword>
<evidence type="ECO:0000256" key="7">
    <source>
        <dbReference type="ARBA" id="ARBA00023277"/>
    </source>
</evidence>
<dbReference type="InterPro" id="IPR044846">
    <property type="entry name" value="GH10"/>
</dbReference>
<dbReference type="EC" id="3.2.1.8" evidence="3"/>
<reference evidence="12 13" key="1">
    <citation type="journal article" date="2019" name="Int. J. Syst. Evol. Microbiol.">
        <title>The Global Catalogue of Microorganisms (GCM) 10K type strain sequencing project: providing services to taxonomists for standard genome sequencing and annotation.</title>
        <authorList>
            <consortium name="The Broad Institute Genomics Platform"/>
            <consortium name="The Broad Institute Genome Sequencing Center for Infectious Disease"/>
            <person name="Wu L."/>
            <person name="Ma J."/>
        </authorList>
    </citation>
    <scope>NUCLEOTIDE SEQUENCE [LARGE SCALE GENOMIC DNA]</scope>
    <source>
        <strain evidence="12 13">DT85</strain>
    </source>
</reference>
<evidence type="ECO:0000256" key="4">
    <source>
        <dbReference type="ARBA" id="ARBA00022651"/>
    </source>
</evidence>
<name>A0ABD5ZLN0_9EURY</name>
<feature type="region of interest" description="Disordered" evidence="10">
    <location>
        <begin position="12"/>
        <end position="50"/>
    </location>
</feature>
<comment type="catalytic activity">
    <reaction evidence="1">
        <text>Endohydrolysis of (1-&gt;4)-beta-D-xylosidic linkages in xylans.</text>
        <dbReference type="EC" id="3.2.1.8"/>
    </reaction>
</comment>
<evidence type="ECO:0000259" key="11">
    <source>
        <dbReference type="PROSITE" id="PS51760"/>
    </source>
</evidence>
<dbReference type="Proteomes" id="UP001596398">
    <property type="component" value="Unassembled WGS sequence"/>
</dbReference>
<keyword evidence="9" id="KW-0624">Polysaccharide degradation</keyword>
<keyword evidence="4" id="KW-0858">Xylan degradation</keyword>
<dbReference type="GeneID" id="79265826"/>
<dbReference type="PANTHER" id="PTHR31490:SF88">
    <property type="entry name" value="BETA-XYLANASE"/>
    <property type="match status" value="1"/>
</dbReference>
<feature type="compositionally biased region" description="Polar residues" evidence="10">
    <location>
        <begin position="22"/>
        <end position="33"/>
    </location>
</feature>
<dbReference type="PROSITE" id="PS51257">
    <property type="entry name" value="PROKAR_LIPOPROTEIN"/>
    <property type="match status" value="1"/>
</dbReference>
<dbReference type="SMART" id="SM00633">
    <property type="entry name" value="Glyco_10"/>
    <property type="match status" value="1"/>
</dbReference>
<proteinExistence type="inferred from homology"/>
<dbReference type="PANTHER" id="PTHR31490">
    <property type="entry name" value="GLYCOSYL HYDROLASE"/>
    <property type="match status" value="1"/>
</dbReference>
<sequence length="455" mass="50398">MDRRAFLAAAATAGVAGCTAPGSRTPTGTTGATSEAALPDPPERPDGEWDATGEAWEARADERIADHRRGPLELRVTRDGDPVADAPVDLVLREHAVQFGTAYNVSRFRGLDADHPYRTWVGRLFGETVLENAHKWRQWTMPDGHARTHPVIEFLRSRGIAVDGAPVVWQREGEDVLPDAVFAAMDADDTDRLRALVRDHVRTLVGHNAADHDIRRWVLLNEQLDAHAVTDALSDAPPTRVPALREWFRVAAEAAPSAVLSVNEYDVLSRDRPAHRDRYADLVSFLSEGPLHEVGFQAHYTDPEGTVPPAELYRRLERFAGLGDHALAVTEFDTVGIGDPERAGDYLYRVLKTCYSHPALSAFRLWGFWDDQHWAGEAPLFFADWSRKPGFDAYADLLFDQWYTHERGRTDADGRFRVEGADLGRYRVAVAADGGVRTGTAAATDPEGTVARVRL</sequence>
<dbReference type="RefSeq" id="WP_276235161.1">
    <property type="nucleotide sequence ID" value="NZ_CP119802.1"/>
</dbReference>
<evidence type="ECO:0000256" key="3">
    <source>
        <dbReference type="ARBA" id="ARBA00012590"/>
    </source>
</evidence>
<keyword evidence="5" id="KW-0732">Signal</keyword>
<dbReference type="EMBL" id="JBHTAP010000001">
    <property type="protein sequence ID" value="MFC7234162.1"/>
    <property type="molecule type" value="Genomic_DNA"/>
</dbReference>
<gene>
    <name evidence="12" type="ORF">ACFQJ4_02405</name>
</gene>
<evidence type="ECO:0000256" key="10">
    <source>
        <dbReference type="SAM" id="MobiDB-lite"/>
    </source>
</evidence>
<dbReference type="InterPro" id="IPR017853">
    <property type="entry name" value="GH"/>
</dbReference>